<evidence type="ECO:0000256" key="5">
    <source>
        <dbReference type="SAM" id="Phobius"/>
    </source>
</evidence>
<dbReference type="PANTHER" id="PTHR24222:SF76">
    <property type="entry name" value="MYCOBACTIN IMPORT ATP-BINDING_PERMEASE PROTEIN IRTB"/>
    <property type="match status" value="1"/>
</dbReference>
<organism evidence="7 8">
    <name type="scientific">Pristionchus entomophagus</name>
    <dbReference type="NCBI Taxonomy" id="358040"/>
    <lineage>
        <taxon>Eukaryota</taxon>
        <taxon>Metazoa</taxon>
        <taxon>Ecdysozoa</taxon>
        <taxon>Nematoda</taxon>
        <taxon>Chromadorea</taxon>
        <taxon>Rhabditida</taxon>
        <taxon>Rhabditina</taxon>
        <taxon>Diplogasteromorpha</taxon>
        <taxon>Diplogasteroidea</taxon>
        <taxon>Neodiplogasteridae</taxon>
        <taxon>Pristionchus</taxon>
    </lineage>
</organism>
<protein>
    <recommendedName>
        <fullName evidence="6">ABC transmembrane type-1 domain-containing protein</fullName>
    </recommendedName>
</protein>
<comment type="caution">
    <text evidence="7">The sequence shown here is derived from an EMBL/GenBank/DDBJ whole genome shotgun (WGS) entry which is preliminary data.</text>
</comment>
<dbReference type="Gene3D" id="1.20.1560.10">
    <property type="entry name" value="ABC transporter type 1, transmembrane domain"/>
    <property type="match status" value="1"/>
</dbReference>
<keyword evidence="4 5" id="KW-0472">Membrane</keyword>
<keyword evidence="8" id="KW-1185">Reference proteome</keyword>
<dbReference type="Proteomes" id="UP001432027">
    <property type="component" value="Unassembled WGS sequence"/>
</dbReference>
<gene>
    <name evidence="7" type="ORF">PENTCL1PPCAC_21605</name>
</gene>
<proteinExistence type="predicted"/>
<comment type="subcellular location">
    <subcellularLocation>
        <location evidence="1">Membrane</location>
        <topology evidence="1">Multi-pass membrane protein</topology>
    </subcellularLocation>
</comment>
<feature type="domain" description="ABC transmembrane type-1" evidence="6">
    <location>
        <begin position="14"/>
        <end position="207"/>
    </location>
</feature>
<feature type="non-terminal residue" evidence="7">
    <location>
        <position position="207"/>
    </location>
</feature>
<dbReference type="InterPro" id="IPR011527">
    <property type="entry name" value="ABC1_TM_dom"/>
</dbReference>
<dbReference type="PROSITE" id="PS50929">
    <property type="entry name" value="ABC_TM1F"/>
    <property type="match status" value="1"/>
</dbReference>
<name>A0AAV5TY11_9BILA</name>
<evidence type="ECO:0000256" key="4">
    <source>
        <dbReference type="ARBA" id="ARBA00023136"/>
    </source>
</evidence>
<accession>A0AAV5TY11</accession>
<sequence length="207" mass="23292">FRFASRMDILAYTFSCALCLIIGLIMPGYIIVLTRLTTTYVEKKSPVGNDVFLFRVWKLVSLYGIAFGLCFILEFIQQFVLTRTSERIAQRCRSAFVNSVLLRNTIDCDATSGELSNQLSSHVDRMREGLGERISLFIKSLAAFISCCTLSFLIDWRTSLFLIWSGPIYIVSSSLIPKLANNATMKTLRISEEANGIAEECIINVKT</sequence>
<dbReference type="SUPFAM" id="SSF90123">
    <property type="entry name" value="ABC transporter transmembrane region"/>
    <property type="match status" value="1"/>
</dbReference>
<evidence type="ECO:0000256" key="2">
    <source>
        <dbReference type="ARBA" id="ARBA00022692"/>
    </source>
</evidence>
<dbReference type="EMBL" id="BTSX01000005">
    <property type="protein sequence ID" value="GMS99430.1"/>
    <property type="molecule type" value="Genomic_DNA"/>
</dbReference>
<dbReference type="Pfam" id="PF00664">
    <property type="entry name" value="ABC_membrane"/>
    <property type="match status" value="1"/>
</dbReference>
<evidence type="ECO:0000256" key="1">
    <source>
        <dbReference type="ARBA" id="ARBA00004141"/>
    </source>
</evidence>
<dbReference type="AlphaFoldDB" id="A0AAV5TY11"/>
<reference evidence="7" key="1">
    <citation type="submission" date="2023-10" db="EMBL/GenBank/DDBJ databases">
        <title>Genome assembly of Pristionchus species.</title>
        <authorList>
            <person name="Yoshida K."/>
            <person name="Sommer R.J."/>
        </authorList>
    </citation>
    <scope>NUCLEOTIDE SEQUENCE</scope>
    <source>
        <strain evidence="7">RS0144</strain>
    </source>
</reference>
<evidence type="ECO:0000256" key="3">
    <source>
        <dbReference type="ARBA" id="ARBA00022989"/>
    </source>
</evidence>
<dbReference type="PANTHER" id="PTHR24222">
    <property type="entry name" value="ABC TRANSPORTER B FAMILY"/>
    <property type="match status" value="1"/>
</dbReference>
<evidence type="ECO:0000313" key="7">
    <source>
        <dbReference type="EMBL" id="GMS99430.1"/>
    </source>
</evidence>
<feature type="transmembrane region" description="Helical" evidence="5">
    <location>
        <begin position="52"/>
        <end position="76"/>
    </location>
</feature>
<dbReference type="InterPro" id="IPR039421">
    <property type="entry name" value="Type_1_exporter"/>
</dbReference>
<dbReference type="GO" id="GO:0005524">
    <property type="term" value="F:ATP binding"/>
    <property type="evidence" value="ECO:0007669"/>
    <property type="project" value="InterPro"/>
</dbReference>
<keyword evidence="2 5" id="KW-0812">Transmembrane</keyword>
<evidence type="ECO:0000313" key="8">
    <source>
        <dbReference type="Proteomes" id="UP001432027"/>
    </source>
</evidence>
<dbReference type="GO" id="GO:0140359">
    <property type="term" value="F:ABC-type transporter activity"/>
    <property type="evidence" value="ECO:0007669"/>
    <property type="project" value="InterPro"/>
</dbReference>
<dbReference type="InterPro" id="IPR036640">
    <property type="entry name" value="ABC1_TM_sf"/>
</dbReference>
<feature type="transmembrane region" description="Helical" evidence="5">
    <location>
        <begin position="134"/>
        <end position="154"/>
    </location>
</feature>
<feature type="transmembrane region" description="Helical" evidence="5">
    <location>
        <begin position="9"/>
        <end position="32"/>
    </location>
</feature>
<feature type="non-terminal residue" evidence="7">
    <location>
        <position position="1"/>
    </location>
</feature>
<dbReference type="GO" id="GO:0005886">
    <property type="term" value="C:plasma membrane"/>
    <property type="evidence" value="ECO:0007669"/>
    <property type="project" value="TreeGrafter"/>
</dbReference>
<keyword evidence="3 5" id="KW-1133">Transmembrane helix</keyword>
<evidence type="ECO:0000259" key="6">
    <source>
        <dbReference type="PROSITE" id="PS50929"/>
    </source>
</evidence>
<feature type="transmembrane region" description="Helical" evidence="5">
    <location>
        <begin position="160"/>
        <end position="180"/>
    </location>
</feature>